<dbReference type="GO" id="GO:0016435">
    <property type="term" value="F:rRNA (guanine) methyltransferase activity"/>
    <property type="evidence" value="ECO:0007669"/>
    <property type="project" value="TreeGrafter"/>
</dbReference>
<name>A0A2H9TLG7_9FUNG</name>
<dbReference type="InterPro" id="IPR047182">
    <property type="entry name" value="MRM1"/>
</dbReference>
<feature type="domain" description="tRNA/rRNA methyltransferase SpoU type" evidence="7">
    <location>
        <begin position="109"/>
        <end position="252"/>
    </location>
</feature>
<sequence length="275" mass="29762">MNVPTRVSHDRIFVWTPAGHGGLTGASPTCISTANLRGQSCVSVAFRSVLMCRQKIEEIVQLARSRSIRMQFTTKTQLDDLCQQRPHQNVALQVEPLSLPTVESPSGRLSLLLADIVDPQNIGSIIRSAAFFGVHNVYLTKGCAGQSPTVSKASAGSLEWFTHQMAWCRRGAAFVQKAEEAGYRVVATGMGVNAGSVWEMSQDDRPILLVLGNEGAGIPRGILEKCKETIKIPDIGSRMDSLNVGVAAAVMVAHLCRFNTVRQDPLPVRVPNPTC</sequence>
<dbReference type="GO" id="GO:0003723">
    <property type="term" value="F:RNA binding"/>
    <property type="evidence" value="ECO:0007669"/>
    <property type="project" value="InterPro"/>
</dbReference>
<dbReference type="Gene3D" id="3.30.1330.30">
    <property type="match status" value="1"/>
</dbReference>
<dbReference type="STRING" id="1246581.A0A2H9TLG7"/>
<dbReference type="Pfam" id="PF08032">
    <property type="entry name" value="SpoU_sub_bind"/>
    <property type="match status" value="1"/>
</dbReference>
<keyword evidence="4" id="KW-0809">Transit peptide</keyword>
<dbReference type="InterPro" id="IPR029064">
    <property type="entry name" value="Ribosomal_eL30-like_sf"/>
</dbReference>
<evidence type="ECO:0000313" key="9">
    <source>
        <dbReference type="EMBL" id="PJF18490.1"/>
    </source>
</evidence>
<dbReference type="GO" id="GO:0005739">
    <property type="term" value="C:mitochondrion"/>
    <property type="evidence" value="ECO:0007669"/>
    <property type="project" value="UniProtKB-SubCell"/>
</dbReference>
<dbReference type="InterPro" id="IPR029026">
    <property type="entry name" value="tRNA_m1G_MTases_N"/>
</dbReference>
<evidence type="ECO:0000259" key="7">
    <source>
        <dbReference type="Pfam" id="PF00588"/>
    </source>
</evidence>
<dbReference type="InterPro" id="IPR029028">
    <property type="entry name" value="Alpha/beta_knot_MTases"/>
</dbReference>
<evidence type="ECO:0000256" key="1">
    <source>
        <dbReference type="ARBA" id="ARBA00004173"/>
    </source>
</evidence>
<reference evidence="9 10" key="1">
    <citation type="submission" date="2016-10" db="EMBL/GenBank/DDBJ databases">
        <title>The genome of Paramicrosporidium saccamoebae is the missing link in understanding Cryptomycota and Microsporidia evolution.</title>
        <authorList>
            <person name="Quandt C.A."/>
            <person name="Beaudet D."/>
            <person name="Corsaro D."/>
            <person name="Michel R."/>
            <person name="Corradi N."/>
            <person name="James T."/>
        </authorList>
    </citation>
    <scope>NUCLEOTIDE SEQUENCE [LARGE SCALE GENOMIC DNA]</scope>
    <source>
        <strain evidence="9 10">KSL3</strain>
    </source>
</reference>
<feature type="domain" description="RNA 2-O ribose methyltransferase substrate binding" evidence="8">
    <location>
        <begin position="54"/>
        <end position="98"/>
    </location>
</feature>
<protein>
    <recommendedName>
        <fullName evidence="6">rRNA methyltransferase 1, mitochondrial</fullName>
    </recommendedName>
</protein>
<dbReference type="SUPFAM" id="SSF75217">
    <property type="entry name" value="alpha/beta knot"/>
    <property type="match status" value="1"/>
</dbReference>
<evidence type="ECO:0000256" key="3">
    <source>
        <dbReference type="ARBA" id="ARBA00022679"/>
    </source>
</evidence>
<dbReference type="PANTHER" id="PTHR46103">
    <property type="entry name" value="RRNA METHYLTRANSFERASE 1, MITOCHONDRIAL"/>
    <property type="match status" value="1"/>
</dbReference>
<dbReference type="OrthoDB" id="270651at2759"/>
<dbReference type="Proteomes" id="UP000240830">
    <property type="component" value="Unassembled WGS sequence"/>
</dbReference>
<dbReference type="InterPro" id="IPR013123">
    <property type="entry name" value="SpoU_subst-bd"/>
</dbReference>
<comment type="subcellular location">
    <subcellularLocation>
        <location evidence="1">Mitochondrion</location>
    </subcellularLocation>
</comment>
<evidence type="ECO:0000256" key="5">
    <source>
        <dbReference type="ARBA" id="ARBA00023128"/>
    </source>
</evidence>
<accession>A0A2H9TLG7</accession>
<gene>
    <name evidence="9" type="ORF">PSACC_01694</name>
</gene>
<keyword evidence="2" id="KW-0489">Methyltransferase</keyword>
<evidence type="ECO:0000313" key="10">
    <source>
        <dbReference type="Proteomes" id="UP000240830"/>
    </source>
</evidence>
<dbReference type="AlphaFoldDB" id="A0A2H9TLG7"/>
<dbReference type="SUPFAM" id="SSF55315">
    <property type="entry name" value="L30e-like"/>
    <property type="match status" value="1"/>
</dbReference>
<comment type="caution">
    <text evidence="9">The sequence shown here is derived from an EMBL/GenBank/DDBJ whole genome shotgun (WGS) entry which is preliminary data.</text>
</comment>
<dbReference type="InterPro" id="IPR001537">
    <property type="entry name" value="SpoU_MeTrfase"/>
</dbReference>
<keyword evidence="5" id="KW-0496">Mitochondrion</keyword>
<proteinExistence type="predicted"/>
<keyword evidence="3" id="KW-0808">Transferase</keyword>
<dbReference type="Gene3D" id="3.40.1280.10">
    <property type="match status" value="1"/>
</dbReference>
<dbReference type="EMBL" id="MTSL01000119">
    <property type="protein sequence ID" value="PJF18490.1"/>
    <property type="molecule type" value="Genomic_DNA"/>
</dbReference>
<keyword evidence="10" id="KW-1185">Reference proteome</keyword>
<evidence type="ECO:0000256" key="4">
    <source>
        <dbReference type="ARBA" id="ARBA00022946"/>
    </source>
</evidence>
<evidence type="ECO:0000259" key="8">
    <source>
        <dbReference type="Pfam" id="PF08032"/>
    </source>
</evidence>
<organism evidence="9 10">
    <name type="scientific">Paramicrosporidium saccamoebae</name>
    <dbReference type="NCBI Taxonomy" id="1246581"/>
    <lineage>
        <taxon>Eukaryota</taxon>
        <taxon>Fungi</taxon>
        <taxon>Fungi incertae sedis</taxon>
        <taxon>Cryptomycota</taxon>
        <taxon>Cryptomycota incertae sedis</taxon>
        <taxon>Paramicrosporidium</taxon>
    </lineage>
</organism>
<dbReference type="Pfam" id="PF00588">
    <property type="entry name" value="SpoU_methylase"/>
    <property type="match status" value="1"/>
</dbReference>
<evidence type="ECO:0000256" key="2">
    <source>
        <dbReference type="ARBA" id="ARBA00022603"/>
    </source>
</evidence>
<evidence type="ECO:0000256" key="6">
    <source>
        <dbReference type="ARBA" id="ARBA00034881"/>
    </source>
</evidence>
<dbReference type="PANTHER" id="PTHR46103:SF1">
    <property type="entry name" value="RRNA METHYLTRANSFERASE 1, MITOCHONDRIAL"/>
    <property type="match status" value="1"/>
</dbReference>